<keyword evidence="5 8" id="KW-0812">Transmembrane</keyword>
<comment type="similarity">
    <text evidence="2">Belongs to the BCCT transporter (TC 2.A.15) family.</text>
</comment>
<dbReference type="NCBIfam" id="TIGR00842">
    <property type="entry name" value="bcct"/>
    <property type="match status" value="1"/>
</dbReference>
<reference evidence="10" key="1">
    <citation type="submission" date="2023-09" db="EMBL/GenBank/DDBJ databases">
        <authorList>
            <person name="Li S."/>
            <person name="Li X."/>
            <person name="Zhang C."/>
            <person name="Zhao Z."/>
        </authorList>
    </citation>
    <scope>NUCLEOTIDE SEQUENCE [LARGE SCALE GENOMIC DNA]</scope>
    <source>
        <strain evidence="10">SQ149</strain>
    </source>
</reference>
<evidence type="ECO:0000313" key="10">
    <source>
        <dbReference type="Proteomes" id="UP001258994"/>
    </source>
</evidence>
<keyword evidence="10" id="KW-1185">Reference proteome</keyword>
<dbReference type="PROSITE" id="PS01303">
    <property type="entry name" value="BCCT"/>
    <property type="match status" value="1"/>
</dbReference>
<feature type="transmembrane region" description="Helical" evidence="8">
    <location>
        <begin position="444"/>
        <end position="465"/>
    </location>
</feature>
<dbReference type="InterPro" id="IPR018093">
    <property type="entry name" value="BCCT_CS"/>
</dbReference>
<feature type="transmembrane region" description="Helical" evidence="8">
    <location>
        <begin position="471"/>
        <end position="492"/>
    </location>
</feature>
<organism evidence="9 10">
    <name type="scientific">Thalassotalea psychrophila</name>
    <dbReference type="NCBI Taxonomy" id="3065647"/>
    <lineage>
        <taxon>Bacteria</taxon>
        <taxon>Pseudomonadati</taxon>
        <taxon>Pseudomonadota</taxon>
        <taxon>Gammaproteobacteria</taxon>
        <taxon>Alteromonadales</taxon>
        <taxon>Colwelliaceae</taxon>
        <taxon>Thalassotalea</taxon>
    </lineage>
</organism>
<evidence type="ECO:0000256" key="6">
    <source>
        <dbReference type="ARBA" id="ARBA00022989"/>
    </source>
</evidence>
<sequence length="651" mass="72120">MNLNLEKLNKPVFIASSLFILALIIYTVLDPTTATSNFSYLQSAIVTNGSWFYVLTVTIILVFALYLSLSSISAIKLGPDHANPDYSFSTWLAMLFAAGMGIGLMFFGVAEPVMHYLAPPTADKNTLEAAQEAMKITFFHWGLHAWAIYAIVALILSYFCYRHKLPLTLRSALHPIIGNKIYGWPGHIVDIFAVVSTVFGVATSLGLGATQVNSGLNYLLGIDVSTQNQIIIMIVITALASISVATGLDKGIKILSQTNMLLAIALLALIFILGPSVFLLKVYVQNIGAYLSDLVHNSFNLFAYDKKDWIGGWTIFYWGWWLAWAPFVGLFIARISRGRTIREFILGVMLVPTLFTLLWMTIFGNTAIAMVTDGTNANLAQMVGENSSVALFVFLESFPFTTALTVLSVVMIVIFFVTSCDSGAMVIDMLCSNGRNDTPLWQRLFWAITVGVVAAVLSLAGGLGALQTMTIAAALPFSIVLLLAIFGLLRALQIESAKKESLLVNAMPTNYYQDADQWREKLDNLVSHPDKKNATKYIEGKVLKAFTKLKEQFENNGISAEIEQSQNGIKILVNHGTEHDFAYGVHKTMHTQPDFATDDESDIDEMYYRAEVHLMEGGQDYDIMGWSEIAIINDVIDQYQKHMHFLHLLRD</sequence>
<evidence type="ECO:0000256" key="8">
    <source>
        <dbReference type="SAM" id="Phobius"/>
    </source>
</evidence>
<dbReference type="InterPro" id="IPR000060">
    <property type="entry name" value="BCCT_transptr"/>
</dbReference>
<dbReference type="PANTHER" id="PTHR30047">
    <property type="entry name" value="HIGH-AFFINITY CHOLINE TRANSPORT PROTEIN-RELATED"/>
    <property type="match status" value="1"/>
</dbReference>
<feature type="transmembrane region" description="Helical" evidence="8">
    <location>
        <begin position="260"/>
        <end position="284"/>
    </location>
</feature>
<evidence type="ECO:0000256" key="2">
    <source>
        <dbReference type="ARBA" id="ARBA00005658"/>
    </source>
</evidence>
<evidence type="ECO:0000313" key="9">
    <source>
        <dbReference type="EMBL" id="WNC72838.1"/>
    </source>
</evidence>
<keyword evidence="7 8" id="KW-0472">Membrane</keyword>
<feature type="transmembrane region" description="Helical" evidence="8">
    <location>
        <begin position="49"/>
        <end position="69"/>
    </location>
</feature>
<evidence type="ECO:0000256" key="1">
    <source>
        <dbReference type="ARBA" id="ARBA00004651"/>
    </source>
</evidence>
<dbReference type="Pfam" id="PF02028">
    <property type="entry name" value="BCCT"/>
    <property type="match status" value="1"/>
</dbReference>
<dbReference type="Proteomes" id="UP001258994">
    <property type="component" value="Chromosome"/>
</dbReference>
<feature type="transmembrane region" description="Helical" evidence="8">
    <location>
        <begin position="310"/>
        <end position="332"/>
    </location>
</feature>
<feature type="transmembrane region" description="Helical" evidence="8">
    <location>
        <begin position="182"/>
        <end position="209"/>
    </location>
</feature>
<dbReference type="PANTHER" id="PTHR30047:SF7">
    <property type="entry name" value="HIGH-AFFINITY CHOLINE TRANSPORT PROTEIN"/>
    <property type="match status" value="1"/>
</dbReference>
<accession>A0ABY9TX14</accession>
<feature type="transmembrane region" description="Helical" evidence="8">
    <location>
        <begin position="90"/>
        <end position="110"/>
    </location>
</feature>
<evidence type="ECO:0000256" key="3">
    <source>
        <dbReference type="ARBA" id="ARBA00022448"/>
    </source>
</evidence>
<dbReference type="EMBL" id="CP134145">
    <property type="protein sequence ID" value="WNC72838.1"/>
    <property type="molecule type" value="Genomic_DNA"/>
</dbReference>
<protein>
    <submittedName>
        <fullName evidence="9">BCCT family transporter</fullName>
    </submittedName>
</protein>
<name>A0ABY9TX14_9GAMM</name>
<keyword evidence="3" id="KW-0813">Transport</keyword>
<evidence type="ECO:0000256" key="5">
    <source>
        <dbReference type="ARBA" id="ARBA00022692"/>
    </source>
</evidence>
<feature type="transmembrane region" description="Helical" evidence="8">
    <location>
        <begin position="143"/>
        <end position="161"/>
    </location>
</feature>
<evidence type="ECO:0000256" key="7">
    <source>
        <dbReference type="ARBA" id="ARBA00023136"/>
    </source>
</evidence>
<feature type="transmembrane region" description="Helical" evidence="8">
    <location>
        <begin position="344"/>
        <end position="369"/>
    </location>
</feature>
<comment type="subcellular location">
    <subcellularLocation>
        <location evidence="1">Cell membrane</location>
        <topology evidence="1">Multi-pass membrane protein</topology>
    </subcellularLocation>
</comment>
<feature type="transmembrane region" description="Helical" evidence="8">
    <location>
        <begin position="229"/>
        <end position="248"/>
    </location>
</feature>
<feature type="transmembrane region" description="Helical" evidence="8">
    <location>
        <begin position="389"/>
        <end position="417"/>
    </location>
</feature>
<evidence type="ECO:0000256" key="4">
    <source>
        <dbReference type="ARBA" id="ARBA00022475"/>
    </source>
</evidence>
<proteinExistence type="inferred from homology"/>
<feature type="transmembrane region" description="Helical" evidence="8">
    <location>
        <begin position="12"/>
        <end position="29"/>
    </location>
</feature>
<gene>
    <name evidence="9" type="ORF">RGQ13_02355</name>
</gene>
<keyword evidence="4" id="KW-1003">Cell membrane</keyword>
<keyword evidence="6 8" id="KW-1133">Transmembrane helix</keyword>
<dbReference type="RefSeq" id="WP_348391953.1">
    <property type="nucleotide sequence ID" value="NZ_CP134145.1"/>
</dbReference>